<protein>
    <submittedName>
        <fullName evidence="2">Uncharacterized protein</fullName>
    </submittedName>
</protein>
<feature type="region of interest" description="Disordered" evidence="1">
    <location>
        <begin position="324"/>
        <end position="349"/>
    </location>
</feature>
<evidence type="ECO:0000256" key="1">
    <source>
        <dbReference type="SAM" id="MobiDB-lite"/>
    </source>
</evidence>
<dbReference type="KEGG" id="hla:Hlac_3003"/>
<gene>
    <name evidence="2" type="ordered locus">Hlac_3003</name>
</gene>
<dbReference type="InterPro" id="IPR046718">
    <property type="entry name" value="DUF6610"/>
</dbReference>
<keyword evidence="3" id="KW-1185">Reference proteome</keyword>
<dbReference type="Pfam" id="PF20314">
    <property type="entry name" value="DUF6610"/>
    <property type="match status" value="1"/>
</dbReference>
<evidence type="ECO:0000313" key="2">
    <source>
        <dbReference type="EMBL" id="ACM58549.1"/>
    </source>
</evidence>
<proteinExistence type="predicted"/>
<dbReference type="HOGENOM" id="CLU_065080_0_0_2"/>
<sequence>MSLDLSTDSSTASDIAAARQADQIAFLHRVPFTLDAYKLGFLPGFREDCGYQETQYQNLSIPVGMLDNDFRNPDLERFVDRFFEHEPQVGVIGDVYERDDINDHVAAAREIQASYPEAELIIVPKSRTVIDAIPEDLVLGYSRGYADRLAHEFSDPPDWRGRRIHILGGSPPKQLEAIRQLTRPTLSADPPADIVGVDWNGLHRGAQFGEFWTTDGWDDSGRDADHVTVWRTVRHSLARIREFWKVHGIWPETTPQDEGIHIEYGGRPQPISNRPLALNVGRTSGEHLAARTSLNTGPAQSVGTVVTSATSPIAIGITTRRSLASRASTSRRRKQRAVFRAPGGAEARS</sequence>
<name>B9LV36_HALLT</name>
<organism evidence="2 3">
    <name type="scientific">Halorubrum lacusprofundi (strain ATCC 49239 / DSM 5036 / JCM 8891 / ACAM 34)</name>
    <dbReference type="NCBI Taxonomy" id="416348"/>
    <lineage>
        <taxon>Archaea</taxon>
        <taxon>Methanobacteriati</taxon>
        <taxon>Methanobacteriota</taxon>
        <taxon>Stenosarchaea group</taxon>
        <taxon>Halobacteria</taxon>
        <taxon>Halobacteriales</taxon>
        <taxon>Haloferacaceae</taxon>
        <taxon>Halorubrum</taxon>
    </lineage>
</organism>
<dbReference type="EMBL" id="CP001366">
    <property type="protein sequence ID" value="ACM58549.1"/>
    <property type="molecule type" value="Genomic_DNA"/>
</dbReference>
<evidence type="ECO:0000313" key="3">
    <source>
        <dbReference type="Proteomes" id="UP000000740"/>
    </source>
</evidence>
<dbReference type="Proteomes" id="UP000000740">
    <property type="component" value="Chromosome 2"/>
</dbReference>
<accession>B9LV36</accession>
<dbReference type="eggNOG" id="arCOG08903">
    <property type="taxonomic scope" value="Archaea"/>
</dbReference>
<reference evidence="2 3" key="1">
    <citation type="journal article" date="2016" name="Stand. Genomic Sci.">
        <title>Complete genome sequence of the Antarctic Halorubrum lacusprofundi type strain ACAM 34.</title>
        <authorList>
            <person name="Anderson I.J."/>
            <person name="DasSarma P."/>
            <person name="Lucas S."/>
            <person name="Copeland A."/>
            <person name="Lapidus A."/>
            <person name="Del Rio T.G."/>
            <person name="Tice H."/>
            <person name="Dalin E."/>
            <person name="Bruce D.C."/>
            <person name="Goodwin L."/>
            <person name="Pitluck S."/>
            <person name="Sims D."/>
            <person name="Brettin T.S."/>
            <person name="Detter J.C."/>
            <person name="Han C.S."/>
            <person name="Larimer F."/>
            <person name="Hauser L."/>
            <person name="Land M."/>
            <person name="Ivanova N."/>
            <person name="Richardson P."/>
            <person name="Cavicchioli R."/>
            <person name="DasSarma S."/>
            <person name="Woese C.R."/>
            <person name="Kyrpides N.C."/>
        </authorList>
    </citation>
    <scope>NUCLEOTIDE SEQUENCE [LARGE SCALE GENOMIC DNA]</scope>
    <source>
        <strain evidence="3">ATCC 49239 / DSM 5036 / JCM 8891 / ACAM 34</strain>
    </source>
</reference>
<dbReference type="AlphaFoldDB" id="B9LV36"/>